<feature type="transmembrane region" description="Helical" evidence="1">
    <location>
        <begin position="57"/>
        <end position="73"/>
    </location>
</feature>
<feature type="transmembrane region" description="Helical" evidence="1">
    <location>
        <begin position="200"/>
        <end position="220"/>
    </location>
</feature>
<keyword evidence="1" id="KW-1133">Transmembrane helix</keyword>
<keyword evidence="3" id="KW-1185">Reference proteome</keyword>
<feature type="transmembrane region" description="Helical" evidence="1">
    <location>
        <begin position="159"/>
        <end position="180"/>
    </location>
</feature>
<comment type="caution">
    <text evidence="2">The sequence shown here is derived from an EMBL/GenBank/DDBJ whole genome shotgun (WGS) entry which is preliminary data.</text>
</comment>
<protein>
    <submittedName>
        <fullName evidence="2">Uncharacterized protein</fullName>
    </submittedName>
</protein>
<evidence type="ECO:0000313" key="3">
    <source>
        <dbReference type="Proteomes" id="UP001261624"/>
    </source>
</evidence>
<keyword evidence="1" id="KW-0812">Transmembrane</keyword>
<sequence length="222" mass="25367">MTFNSSEAFSQKKTALLLKTLILLDLVFVANHLLNFYTHYLSNPLFSLKEDMGYAEIYGYFKWLGIVILLISLSKNLDNRRYLSWGLLFAYLLCDDAFSIHEKLGYHISTFLEITFLGLNQQDSGELVFFAVIGTIITGWLLYNYIMGGKIFRKFSIHLFLLFAVLIFFGVCVDITGTLLRPYPGIYPLVGIIEDGGELVTASFILVYIFSWLPSNYLLVPM</sequence>
<evidence type="ECO:0000256" key="1">
    <source>
        <dbReference type="SAM" id="Phobius"/>
    </source>
</evidence>
<gene>
    <name evidence="2" type="ORF">RM549_16955</name>
</gene>
<organism evidence="2 3">
    <name type="scientific">Autumnicola patrickiae</name>
    <dbReference type="NCBI Taxonomy" id="3075591"/>
    <lineage>
        <taxon>Bacteria</taxon>
        <taxon>Pseudomonadati</taxon>
        <taxon>Bacteroidota</taxon>
        <taxon>Flavobacteriia</taxon>
        <taxon>Flavobacteriales</taxon>
        <taxon>Flavobacteriaceae</taxon>
        <taxon>Autumnicola</taxon>
    </lineage>
</organism>
<evidence type="ECO:0000313" key="2">
    <source>
        <dbReference type="EMBL" id="MDT0691485.1"/>
    </source>
</evidence>
<accession>A0ABU3E6A7</accession>
<proteinExistence type="predicted"/>
<keyword evidence="1" id="KW-0472">Membrane</keyword>
<dbReference type="RefSeq" id="WP_311686973.1">
    <property type="nucleotide sequence ID" value="NZ_JAVRHM010000026.1"/>
</dbReference>
<dbReference type="Proteomes" id="UP001261624">
    <property type="component" value="Unassembled WGS sequence"/>
</dbReference>
<name>A0ABU3E6A7_9FLAO</name>
<feature type="transmembrane region" description="Helical" evidence="1">
    <location>
        <begin position="16"/>
        <end position="37"/>
    </location>
</feature>
<feature type="transmembrane region" description="Helical" evidence="1">
    <location>
        <begin position="82"/>
        <end position="101"/>
    </location>
</feature>
<reference evidence="2 3" key="1">
    <citation type="submission" date="2023-09" db="EMBL/GenBank/DDBJ databases">
        <authorList>
            <person name="Rey-Velasco X."/>
        </authorList>
    </citation>
    <scope>NUCLEOTIDE SEQUENCE [LARGE SCALE GENOMIC DNA]</scope>
    <source>
        <strain evidence="2 3">F188</strain>
    </source>
</reference>
<feature type="transmembrane region" description="Helical" evidence="1">
    <location>
        <begin position="127"/>
        <end position="147"/>
    </location>
</feature>
<dbReference type="EMBL" id="JAVRHM010000026">
    <property type="protein sequence ID" value="MDT0691485.1"/>
    <property type="molecule type" value="Genomic_DNA"/>
</dbReference>